<feature type="transmembrane region" description="Helical" evidence="12">
    <location>
        <begin position="205"/>
        <end position="225"/>
    </location>
</feature>
<comment type="similarity">
    <text evidence="3">Belongs to the CcmB/CycW/HelB family.</text>
</comment>
<comment type="subcellular location">
    <subcellularLocation>
        <location evidence="2">Cell inner membrane</location>
        <topology evidence="2">Multi-pass membrane protein</topology>
    </subcellularLocation>
</comment>
<dbReference type="GO" id="GO:0005886">
    <property type="term" value="C:plasma membrane"/>
    <property type="evidence" value="ECO:0007669"/>
    <property type="project" value="UniProtKB-SubCell"/>
</dbReference>
<keyword evidence="14" id="KW-1185">Reference proteome</keyword>
<dbReference type="GO" id="GO:1903607">
    <property type="term" value="P:cytochrome c biosynthetic process"/>
    <property type="evidence" value="ECO:0007669"/>
    <property type="project" value="TreeGrafter"/>
</dbReference>
<dbReference type="GO" id="GO:0015232">
    <property type="term" value="F:heme transmembrane transporter activity"/>
    <property type="evidence" value="ECO:0007669"/>
    <property type="project" value="InterPro"/>
</dbReference>
<evidence type="ECO:0000256" key="5">
    <source>
        <dbReference type="ARBA" id="ARBA00022448"/>
    </source>
</evidence>
<keyword evidence="8 12" id="KW-0812">Transmembrane</keyword>
<organism evidence="13 14">
    <name type="scientific">Persicimonas caeni</name>
    <dbReference type="NCBI Taxonomy" id="2292766"/>
    <lineage>
        <taxon>Bacteria</taxon>
        <taxon>Deltaproteobacteria</taxon>
        <taxon>Bradymonadales</taxon>
        <taxon>Bradymonadaceae</taxon>
        <taxon>Persicimonas</taxon>
    </lineage>
</organism>
<keyword evidence="7" id="KW-0997">Cell inner membrane</keyword>
<dbReference type="AlphaFoldDB" id="A0A4Y6PZM2"/>
<keyword evidence="6" id="KW-1003">Cell membrane</keyword>
<dbReference type="EMBL" id="CP041186">
    <property type="protein sequence ID" value="QDG53195.1"/>
    <property type="molecule type" value="Genomic_DNA"/>
</dbReference>
<gene>
    <name evidence="13" type="ORF">FIV42_21335</name>
</gene>
<feature type="transmembrane region" description="Helical" evidence="12">
    <location>
        <begin position="133"/>
        <end position="159"/>
    </location>
</feature>
<evidence type="ECO:0000256" key="4">
    <source>
        <dbReference type="ARBA" id="ARBA00016452"/>
    </source>
</evidence>
<feature type="transmembrane region" description="Helical" evidence="12">
    <location>
        <begin position="52"/>
        <end position="72"/>
    </location>
</feature>
<keyword evidence="5" id="KW-0813">Transport</keyword>
<evidence type="ECO:0000313" key="13">
    <source>
        <dbReference type="EMBL" id="QDG53195.1"/>
    </source>
</evidence>
<protein>
    <recommendedName>
        <fullName evidence="4">Heme exporter protein B</fullName>
    </recommendedName>
</protein>
<evidence type="ECO:0000256" key="8">
    <source>
        <dbReference type="ARBA" id="ARBA00022692"/>
    </source>
</evidence>
<dbReference type="PANTHER" id="PTHR30070:SF1">
    <property type="entry name" value="CYTOCHROME C BIOGENESIS B-RELATED"/>
    <property type="match status" value="1"/>
</dbReference>
<evidence type="ECO:0000256" key="10">
    <source>
        <dbReference type="ARBA" id="ARBA00022989"/>
    </source>
</evidence>
<keyword evidence="9" id="KW-0201">Cytochrome c-type biogenesis</keyword>
<evidence type="ECO:0000313" key="14">
    <source>
        <dbReference type="Proteomes" id="UP000315995"/>
    </source>
</evidence>
<evidence type="ECO:0000256" key="1">
    <source>
        <dbReference type="ARBA" id="ARBA00002442"/>
    </source>
</evidence>
<evidence type="ECO:0000256" key="3">
    <source>
        <dbReference type="ARBA" id="ARBA00010544"/>
    </source>
</evidence>
<dbReference type="InterPro" id="IPR003544">
    <property type="entry name" value="Cyt_c_biogenesis_CcmB"/>
</dbReference>
<dbReference type="OrthoDB" id="9812809at2"/>
<feature type="transmembrane region" description="Helical" evidence="12">
    <location>
        <begin position="27"/>
        <end position="46"/>
    </location>
</feature>
<evidence type="ECO:0000256" key="7">
    <source>
        <dbReference type="ARBA" id="ARBA00022519"/>
    </source>
</evidence>
<dbReference type="PRINTS" id="PR01414">
    <property type="entry name" value="CCMBBIOGNSIS"/>
</dbReference>
<evidence type="ECO:0000256" key="12">
    <source>
        <dbReference type="SAM" id="Phobius"/>
    </source>
</evidence>
<feature type="transmembrane region" description="Helical" evidence="12">
    <location>
        <begin position="166"/>
        <end position="185"/>
    </location>
</feature>
<proteinExistence type="inferred from homology"/>
<sequence length="229" mass="25035">MNPTFLRQTLAIIRKDLRREMRTGETLVTTTAFSVLLMVIFTFAFYQNEETVAFVFPGILWVAVVFAGMLAIGRTFAQEKESGTLRALALIPNTHTSLYIGKLAVNLLFMFVFEAVLVPLLILAFNVDVGGELGWYLLTLGAGTLGFAALGTLISAMLVHSRLKDVLLPIVLFPLIVPLVIAGVKSTALLLGDGSLEAVWDWAKIMVAIDGVFVIGSMLLFRWVLSAIE</sequence>
<comment type="function">
    <text evidence="1">Required for the export of heme to the periplasm for the biogenesis of c-type cytochromes.</text>
</comment>
<dbReference type="PIRSF" id="PIRSF002764">
    <property type="entry name" value="CcmB"/>
    <property type="match status" value="1"/>
</dbReference>
<evidence type="ECO:0000256" key="6">
    <source>
        <dbReference type="ARBA" id="ARBA00022475"/>
    </source>
</evidence>
<dbReference type="Proteomes" id="UP000315995">
    <property type="component" value="Chromosome"/>
</dbReference>
<dbReference type="Pfam" id="PF03379">
    <property type="entry name" value="CcmB"/>
    <property type="match status" value="1"/>
</dbReference>
<keyword evidence="11 12" id="KW-0472">Membrane</keyword>
<dbReference type="PANTHER" id="PTHR30070">
    <property type="entry name" value="HEME EXPORTER PROTEIN B"/>
    <property type="match status" value="1"/>
</dbReference>
<evidence type="ECO:0000256" key="9">
    <source>
        <dbReference type="ARBA" id="ARBA00022748"/>
    </source>
</evidence>
<feature type="transmembrane region" description="Helical" evidence="12">
    <location>
        <begin position="103"/>
        <end position="127"/>
    </location>
</feature>
<accession>A0A5B8YBT8</accession>
<reference evidence="13 14" key="1">
    <citation type="submission" date="2019-06" db="EMBL/GenBank/DDBJ databases">
        <title>Persicimonas caeni gen. nov., sp. nov., a predatory bacterium isolated from solar saltern.</title>
        <authorList>
            <person name="Wang S."/>
        </authorList>
    </citation>
    <scope>NUCLEOTIDE SEQUENCE [LARGE SCALE GENOMIC DNA]</scope>
    <source>
        <strain evidence="13 14">YN101</strain>
    </source>
</reference>
<dbReference type="RefSeq" id="WP_141199656.1">
    <property type="nucleotide sequence ID" value="NZ_CP041186.1"/>
</dbReference>
<dbReference type="InterPro" id="IPR026031">
    <property type="entry name" value="Cyt_c_CcmB_bac"/>
</dbReference>
<evidence type="ECO:0000256" key="11">
    <source>
        <dbReference type="ARBA" id="ARBA00023136"/>
    </source>
</evidence>
<accession>A0A4Y6PZM2</accession>
<name>A0A4Y6PZM2_PERCE</name>
<dbReference type="GO" id="GO:0017004">
    <property type="term" value="P:cytochrome complex assembly"/>
    <property type="evidence" value="ECO:0007669"/>
    <property type="project" value="UniProtKB-KW"/>
</dbReference>
<evidence type="ECO:0000256" key="2">
    <source>
        <dbReference type="ARBA" id="ARBA00004429"/>
    </source>
</evidence>
<keyword evidence="10 12" id="KW-1133">Transmembrane helix</keyword>